<dbReference type="InterPro" id="IPR036683">
    <property type="entry name" value="CO_DH_flav_C_dom_sf"/>
</dbReference>
<evidence type="ECO:0000313" key="5">
    <source>
        <dbReference type="EMBL" id="WYY00553.1"/>
    </source>
</evidence>
<organism evidence="5 6">
    <name type="scientific">Oxyplasma meridianum</name>
    <dbReference type="NCBI Taxonomy" id="3073602"/>
    <lineage>
        <taxon>Archaea</taxon>
        <taxon>Methanobacteriati</taxon>
        <taxon>Thermoplasmatota</taxon>
        <taxon>Thermoplasmata</taxon>
        <taxon>Thermoplasmatales</taxon>
        <taxon>Thermoplasmataceae</taxon>
        <taxon>Oxyplasma</taxon>
    </lineage>
</organism>
<sequence>MRPTEFDYFAPGTLDEAIGLLKKYNGEAKVLAGGQSLLPLLKSRVTSIPYLVDIANIESLTYITRNDKALLVGSTTKVSALENYNNFGKNFEIIKEATASIADPLIRNMGTVGGNIAHGDPGNDLPAVLMALDGSVTVTGPGGQRHISARELYLDSYTTSIKDNEIITEVQFPFWGTHSSGTYIKFKKPAGDFSIAAIAIQLKVNKDGICERFGAALASVGPTSIFLRKASEVMVGSKITPTAMKKAAETAVKEINPVADRNGTVDQKRELVRRMFIEGTRKSLRKL</sequence>
<proteinExistence type="predicted"/>
<dbReference type="SMART" id="SM01092">
    <property type="entry name" value="CO_deh_flav_C"/>
    <property type="match status" value="1"/>
</dbReference>
<dbReference type="AlphaFoldDB" id="A0AAX4NGT9"/>
<dbReference type="InterPro" id="IPR051312">
    <property type="entry name" value="Diverse_Substr_Oxidored"/>
</dbReference>
<dbReference type="SUPFAM" id="SSF55447">
    <property type="entry name" value="CO dehydrogenase flavoprotein C-terminal domain-like"/>
    <property type="match status" value="1"/>
</dbReference>
<keyword evidence="3" id="KW-0560">Oxidoreductase</keyword>
<feature type="domain" description="FAD-binding PCMH-type" evidence="4">
    <location>
        <begin position="1"/>
        <end position="177"/>
    </location>
</feature>
<dbReference type="EMBL" id="CP133772">
    <property type="protein sequence ID" value="WYY00553.1"/>
    <property type="molecule type" value="Genomic_DNA"/>
</dbReference>
<dbReference type="KEGG" id="omr:OXIME_001130"/>
<dbReference type="InterPro" id="IPR016166">
    <property type="entry name" value="FAD-bd_PCMH"/>
</dbReference>
<dbReference type="SUPFAM" id="SSF56176">
    <property type="entry name" value="FAD-binding/transporter-associated domain-like"/>
    <property type="match status" value="1"/>
</dbReference>
<keyword evidence="2" id="KW-0274">FAD</keyword>
<dbReference type="PROSITE" id="PS51387">
    <property type="entry name" value="FAD_PCMH"/>
    <property type="match status" value="1"/>
</dbReference>
<evidence type="ECO:0000259" key="4">
    <source>
        <dbReference type="PROSITE" id="PS51387"/>
    </source>
</evidence>
<dbReference type="Pfam" id="PF00941">
    <property type="entry name" value="FAD_binding_5"/>
    <property type="match status" value="1"/>
</dbReference>
<dbReference type="InterPro" id="IPR016167">
    <property type="entry name" value="FAD-bd_PCMH_sub1"/>
</dbReference>
<dbReference type="Gene3D" id="3.30.465.10">
    <property type="match status" value="1"/>
</dbReference>
<dbReference type="GeneID" id="95967867"/>
<accession>A0AAX4NGT9</accession>
<evidence type="ECO:0000313" key="6">
    <source>
        <dbReference type="Proteomes" id="UP001451606"/>
    </source>
</evidence>
<keyword evidence="1" id="KW-0285">Flavoprotein</keyword>
<dbReference type="PANTHER" id="PTHR42659">
    <property type="entry name" value="XANTHINE DEHYDROGENASE SUBUNIT C-RELATED"/>
    <property type="match status" value="1"/>
</dbReference>
<dbReference type="InterPro" id="IPR036318">
    <property type="entry name" value="FAD-bd_PCMH-like_sf"/>
</dbReference>
<dbReference type="PANTHER" id="PTHR42659:SF2">
    <property type="entry name" value="XANTHINE DEHYDROGENASE SUBUNIT C-RELATED"/>
    <property type="match status" value="1"/>
</dbReference>
<dbReference type="Proteomes" id="UP001451606">
    <property type="component" value="Chromosome"/>
</dbReference>
<reference evidence="5 6" key="1">
    <citation type="submission" date="2023-09" db="EMBL/GenBank/DDBJ databases">
        <authorList>
            <person name="Golyshina O.V."/>
            <person name="Lunev E.A."/>
            <person name="Bargiela R."/>
            <person name="Gaines M.C."/>
            <person name="Daum B."/>
            <person name="Bale N.J."/>
            <person name="Koenen M."/>
            <person name="Sinninghe Damst J.S."/>
            <person name="Yakimov M."/>
            <person name="Golyshin P.N."/>
        </authorList>
    </citation>
    <scope>NUCLEOTIDE SEQUENCE [LARGE SCALE GENOMIC DNA]</scope>
    <source>
        <strain evidence="5 6">M1</strain>
    </source>
</reference>
<keyword evidence="6" id="KW-1185">Reference proteome</keyword>
<dbReference type="InterPro" id="IPR002346">
    <property type="entry name" value="Mopterin_DH_FAD-bd"/>
</dbReference>
<dbReference type="GO" id="GO:0016491">
    <property type="term" value="F:oxidoreductase activity"/>
    <property type="evidence" value="ECO:0007669"/>
    <property type="project" value="UniProtKB-KW"/>
</dbReference>
<dbReference type="GO" id="GO:0071949">
    <property type="term" value="F:FAD binding"/>
    <property type="evidence" value="ECO:0007669"/>
    <property type="project" value="InterPro"/>
</dbReference>
<dbReference type="Pfam" id="PF03450">
    <property type="entry name" value="CO_deh_flav_C"/>
    <property type="match status" value="1"/>
</dbReference>
<dbReference type="Gene3D" id="3.30.43.10">
    <property type="entry name" value="Uridine Diphospho-n-acetylenolpyruvylglucosamine Reductase, domain 2"/>
    <property type="match status" value="1"/>
</dbReference>
<dbReference type="InterPro" id="IPR016169">
    <property type="entry name" value="FAD-bd_PCMH_sub2"/>
</dbReference>
<dbReference type="InterPro" id="IPR005107">
    <property type="entry name" value="CO_DH_flav_C"/>
</dbReference>
<evidence type="ECO:0000256" key="2">
    <source>
        <dbReference type="ARBA" id="ARBA00022827"/>
    </source>
</evidence>
<evidence type="ECO:0000256" key="1">
    <source>
        <dbReference type="ARBA" id="ARBA00022630"/>
    </source>
</evidence>
<dbReference type="RefSeq" id="WP_393970888.1">
    <property type="nucleotide sequence ID" value="NZ_CP133772.1"/>
</dbReference>
<gene>
    <name evidence="5" type="ORF">OXIME_001130</name>
</gene>
<protein>
    <submittedName>
        <fullName evidence="5">FAD binding domain-containing protein</fullName>
    </submittedName>
</protein>
<evidence type="ECO:0000256" key="3">
    <source>
        <dbReference type="ARBA" id="ARBA00023002"/>
    </source>
</evidence>
<dbReference type="Gene3D" id="3.30.390.50">
    <property type="entry name" value="CO dehydrogenase flavoprotein, C-terminal domain"/>
    <property type="match status" value="1"/>
</dbReference>
<name>A0AAX4NGT9_9ARCH</name>